<dbReference type="Proteomes" id="UP000215127">
    <property type="component" value="Chromosome 5"/>
</dbReference>
<feature type="region of interest" description="Disordered" evidence="1">
    <location>
        <begin position="251"/>
        <end position="336"/>
    </location>
</feature>
<keyword evidence="3" id="KW-1185">Reference proteome</keyword>
<reference evidence="2 3" key="1">
    <citation type="submission" date="2016-06" db="EMBL/GenBank/DDBJ databases">
        <authorList>
            <person name="Kjaerup R.B."/>
            <person name="Dalgaard T.S."/>
            <person name="Juul-Madsen H.R."/>
        </authorList>
    </citation>
    <scope>NUCLEOTIDE SEQUENCE [LARGE SCALE GENOMIC DNA]</scope>
</reference>
<evidence type="ECO:0000313" key="3">
    <source>
        <dbReference type="Proteomes" id="UP000215127"/>
    </source>
</evidence>
<gene>
    <name evidence="2" type="ORF">ZT3D7_G6360</name>
</gene>
<feature type="compositionally biased region" description="Basic residues" evidence="1">
    <location>
        <begin position="319"/>
        <end position="336"/>
    </location>
</feature>
<feature type="compositionally biased region" description="Basic and acidic residues" evidence="1">
    <location>
        <begin position="77"/>
        <end position="88"/>
    </location>
</feature>
<feature type="region of interest" description="Disordered" evidence="1">
    <location>
        <begin position="77"/>
        <end position="109"/>
    </location>
</feature>
<evidence type="ECO:0000313" key="2">
    <source>
        <dbReference type="EMBL" id="SMQ51207.1"/>
    </source>
</evidence>
<dbReference type="AlphaFoldDB" id="A0A1X7RW81"/>
<sequence>MDPLSEEEVAARLAYLQDQKALAKVAAESAKQEMKFNEEMENLRRQQKERHTLPAIIDLSSPQKLVKVEAPRSPGHEIFHNNDDHESIQFDTPNVTPAGPGPDQRVPSTVAPRNPMMSLNHLLNIDSDLPRPQIIQPKPESKKRKIVEDEEFRTITRALEGDDLVELRCDLCNGNCGKYSKILICFRSVPGFRTHIQNSHPSSLPASGKLTAREIVQRCTYRTLSDEEKQAVMSHDHAAFKVDKILARGADAGAPIHAPRGPRKKRSRPSQEESSTLEDIVIPSCSTFTPIVGTDNPPSAATNNQDDDGVEIQLEQHSKMKTRGAEKRKRAKHHME</sequence>
<proteinExistence type="predicted"/>
<protein>
    <submittedName>
        <fullName evidence="2">Uncharacterized protein</fullName>
    </submittedName>
</protein>
<name>A0A1X7RW81_ZYMT9</name>
<organism evidence="2 3">
    <name type="scientific">Zymoseptoria tritici (strain ST99CH_3D7)</name>
    <dbReference type="NCBI Taxonomy" id="1276538"/>
    <lineage>
        <taxon>Eukaryota</taxon>
        <taxon>Fungi</taxon>
        <taxon>Dikarya</taxon>
        <taxon>Ascomycota</taxon>
        <taxon>Pezizomycotina</taxon>
        <taxon>Dothideomycetes</taxon>
        <taxon>Dothideomycetidae</taxon>
        <taxon>Mycosphaerellales</taxon>
        <taxon>Mycosphaerellaceae</taxon>
        <taxon>Zymoseptoria</taxon>
    </lineage>
</organism>
<accession>A0A1X7RW81</accession>
<evidence type="ECO:0000256" key="1">
    <source>
        <dbReference type="SAM" id="MobiDB-lite"/>
    </source>
</evidence>
<dbReference type="EMBL" id="LT853696">
    <property type="protein sequence ID" value="SMQ51207.1"/>
    <property type="molecule type" value="Genomic_DNA"/>
</dbReference>